<dbReference type="Proteomes" id="UP000256388">
    <property type="component" value="Unassembled WGS sequence"/>
</dbReference>
<keyword evidence="2" id="KW-0597">Phosphoprotein</keyword>
<dbReference type="GO" id="GO:0016020">
    <property type="term" value="C:membrane"/>
    <property type="evidence" value="ECO:0007669"/>
    <property type="project" value="InterPro"/>
</dbReference>
<dbReference type="AlphaFoldDB" id="A0A347ZNX9"/>
<feature type="domain" description="PTS EIIA type-2" evidence="6">
    <location>
        <begin position="2"/>
        <end position="143"/>
    </location>
</feature>
<dbReference type="SUPFAM" id="SSF55804">
    <property type="entry name" value="Phoshotransferase/anion transport protein"/>
    <property type="match status" value="1"/>
</dbReference>
<evidence type="ECO:0000313" key="7">
    <source>
        <dbReference type="EMBL" id="REG08613.1"/>
    </source>
</evidence>
<dbReference type="NCBIfam" id="TIGR00848">
    <property type="entry name" value="fruA"/>
    <property type="match status" value="1"/>
</dbReference>
<gene>
    <name evidence="7" type="ORF">DFR64_1985</name>
</gene>
<dbReference type="GO" id="GO:0009401">
    <property type="term" value="P:phosphoenolpyruvate-dependent sugar phosphotransferase system"/>
    <property type="evidence" value="ECO:0007669"/>
    <property type="project" value="UniProtKB-KW"/>
</dbReference>
<dbReference type="InterPro" id="IPR002178">
    <property type="entry name" value="PTS_EIIA_type-2_dom"/>
</dbReference>
<sequence length="143" mass="16184">MSLIDKSLVILDYEAENKDEVLHALADLAESAGRLNDKALYIEELYHREAEAPTNVGFSTAIPHGRTDAVKEATLMFMRLKKEIPWNDEYVHMIFGIAVPESEPSKVHLAMLAKVARKIMKEELRIALDNCTECEEILSLLDE</sequence>
<evidence type="ECO:0000259" key="6">
    <source>
        <dbReference type="PROSITE" id="PS51094"/>
    </source>
</evidence>
<dbReference type="Gene3D" id="3.40.930.10">
    <property type="entry name" value="Mannitol-specific EII, Chain A"/>
    <property type="match status" value="1"/>
</dbReference>
<dbReference type="CDD" id="cd00211">
    <property type="entry name" value="PTS_IIA_fru"/>
    <property type="match status" value="1"/>
</dbReference>
<keyword evidence="5" id="KW-0598">Phosphotransferase system</keyword>
<organism evidence="7 8">
    <name type="scientific">Pelolinea submarina</name>
    <dbReference type="NCBI Taxonomy" id="913107"/>
    <lineage>
        <taxon>Bacteria</taxon>
        <taxon>Bacillati</taxon>
        <taxon>Chloroflexota</taxon>
        <taxon>Anaerolineae</taxon>
        <taxon>Anaerolineales</taxon>
        <taxon>Anaerolineaceae</taxon>
        <taxon>Pelolinea</taxon>
    </lineage>
</organism>
<evidence type="ECO:0000256" key="1">
    <source>
        <dbReference type="ARBA" id="ARBA00022448"/>
    </source>
</evidence>
<dbReference type="OrthoDB" id="95460at2"/>
<reference evidence="7 8" key="1">
    <citation type="submission" date="2018-08" db="EMBL/GenBank/DDBJ databases">
        <title>Genomic Encyclopedia of Type Strains, Phase IV (KMG-IV): sequencing the most valuable type-strain genomes for metagenomic binning, comparative biology and taxonomic classification.</title>
        <authorList>
            <person name="Goeker M."/>
        </authorList>
    </citation>
    <scope>NUCLEOTIDE SEQUENCE [LARGE SCALE GENOMIC DNA]</scope>
    <source>
        <strain evidence="7 8">DSM 23923</strain>
    </source>
</reference>
<dbReference type="RefSeq" id="WP_116225264.1">
    <property type="nucleotide sequence ID" value="NZ_AP018437.1"/>
</dbReference>
<evidence type="ECO:0000256" key="5">
    <source>
        <dbReference type="ARBA" id="ARBA00022683"/>
    </source>
</evidence>
<dbReference type="InterPro" id="IPR004715">
    <property type="entry name" value="PTS_IIA_fruc"/>
</dbReference>
<comment type="caution">
    <text evidence="7">The sequence shown here is derived from an EMBL/GenBank/DDBJ whole genome shotgun (WGS) entry which is preliminary data.</text>
</comment>
<dbReference type="Pfam" id="PF00359">
    <property type="entry name" value="PTS_EIIA_2"/>
    <property type="match status" value="1"/>
</dbReference>
<evidence type="ECO:0000256" key="3">
    <source>
        <dbReference type="ARBA" id="ARBA00022597"/>
    </source>
</evidence>
<dbReference type="EMBL" id="QUMS01000002">
    <property type="protein sequence ID" value="REG08613.1"/>
    <property type="molecule type" value="Genomic_DNA"/>
</dbReference>
<keyword evidence="8" id="KW-1185">Reference proteome</keyword>
<keyword evidence="4" id="KW-0808">Transferase</keyword>
<evidence type="ECO:0000313" key="8">
    <source>
        <dbReference type="Proteomes" id="UP000256388"/>
    </source>
</evidence>
<keyword evidence="1" id="KW-0813">Transport</keyword>
<dbReference type="InterPro" id="IPR051541">
    <property type="entry name" value="PTS_SugarTrans_NitroReg"/>
</dbReference>
<evidence type="ECO:0000256" key="4">
    <source>
        <dbReference type="ARBA" id="ARBA00022679"/>
    </source>
</evidence>
<dbReference type="PANTHER" id="PTHR47738">
    <property type="entry name" value="PTS SYSTEM FRUCTOSE-LIKE EIIA COMPONENT-RELATED"/>
    <property type="match status" value="1"/>
</dbReference>
<dbReference type="PROSITE" id="PS51094">
    <property type="entry name" value="PTS_EIIA_TYPE_2"/>
    <property type="match status" value="1"/>
</dbReference>
<keyword evidence="3" id="KW-0762">Sugar transport</keyword>
<proteinExistence type="predicted"/>
<dbReference type="GO" id="GO:0008982">
    <property type="term" value="F:protein-N(PI)-phosphohistidine-sugar phosphotransferase activity"/>
    <property type="evidence" value="ECO:0007669"/>
    <property type="project" value="InterPro"/>
</dbReference>
<protein>
    <submittedName>
        <fullName evidence="7">PTS system IIA component (Fru family)</fullName>
    </submittedName>
</protein>
<accession>A0A347ZNX9</accession>
<dbReference type="PANTHER" id="PTHR47738:SF2">
    <property type="entry name" value="PTS SYSTEM FRUCTOSE-LIKE EIIA COMPONENT"/>
    <property type="match status" value="1"/>
</dbReference>
<evidence type="ECO:0000256" key="2">
    <source>
        <dbReference type="ARBA" id="ARBA00022553"/>
    </source>
</evidence>
<dbReference type="InterPro" id="IPR016152">
    <property type="entry name" value="PTrfase/Anion_transptr"/>
</dbReference>
<name>A0A347ZNX9_9CHLR</name>